<protein>
    <recommendedName>
        <fullName evidence="4">Lipoprotein</fullName>
    </recommendedName>
</protein>
<sequence>MKAIFLSLLLMLLTSCSSENDIIDSSPITNYTWVLNSFKTSVPIDLNRDGVTSTDMVLEFECIKNEGYSFLNPGMVRYFISGLNTEGEFINGNFIIFNIGCIEDEELIPTIPIFGDYKMIDSNKIKFKYHNVVVVENGPVEEELTLVEDKLIKVTNQLYPTNYDSVNQRWIRTNITTTREYIKAF</sequence>
<proteinExistence type="predicted"/>
<feature type="chain" id="PRO_5045189042" description="Lipoprotein" evidence="1">
    <location>
        <begin position="21"/>
        <end position="185"/>
    </location>
</feature>
<evidence type="ECO:0000313" key="2">
    <source>
        <dbReference type="EMBL" id="UPQ80124.1"/>
    </source>
</evidence>
<accession>A0ABY4KH38</accession>
<dbReference type="Proteomes" id="UP000830583">
    <property type="component" value="Chromosome"/>
</dbReference>
<dbReference type="RefSeq" id="WP_248435826.1">
    <property type="nucleotide sequence ID" value="NZ_CP096205.1"/>
</dbReference>
<feature type="signal peptide" evidence="1">
    <location>
        <begin position="1"/>
        <end position="20"/>
    </location>
</feature>
<evidence type="ECO:0000313" key="3">
    <source>
        <dbReference type="Proteomes" id="UP000830583"/>
    </source>
</evidence>
<organism evidence="2 3">
    <name type="scientific">Flavobacterium azooxidireducens</name>
    <dbReference type="NCBI Taxonomy" id="1871076"/>
    <lineage>
        <taxon>Bacteria</taxon>
        <taxon>Pseudomonadati</taxon>
        <taxon>Bacteroidota</taxon>
        <taxon>Flavobacteriia</taxon>
        <taxon>Flavobacteriales</taxon>
        <taxon>Flavobacteriaceae</taxon>
        <taxon>Flavobacterium</taxon>
    </lineage>
</organism>
<reference evidence="2" key="1">
    <citation type="submission" date="2022-04" db="EMBL/GenBank/DDBJ databases">
        <title>Consumption of N2O by Flavobacterium azooxidireducens sp. nov. isolated from Decomposing Leaf Litter of Phragmites australis (Cav.).</title>
        <authorList>
            <person name="Behrendt U."/>
            <person name="Spanner T."/>
            <person name="Augustin J."/>
            <person name="Horn M.A."/>
            <person name="Kolb S."/>
            <person name="Ulrich A."/>
        </authorList>
    </citation>
    <scope>NUCLEOTIDE SEQUENCE</scope>
    <source>
        <strain evidence="2">IGB 4-14</strain>
    </source>
</reference>
<keyword evidence="3" id="KW-1185">Reference proteome</keyword>
<dbReference type="EMBL" id="CP096205">
    <property type="protein sequence ID" value="UPQ80124.1"/>
    <property type="molecule type" value="Genomic_DNA"/>
</dbReference>
<evidence type="ECO:0008006" key="4">
    <source>
        <dbReference type="Google" id="ProtNLM"/>
    </source>
</evidence>
<gene>
    <name evidence="2" type="ORF">M0M57_04645</name>
</gene>
<dbReference type="PROSITE" id="PS51257">
    <property type="entry name" value="PROKAR_LIPOPROTEIN"/>
    <property type="match status" value="1"/>
</dbReference>
<keyword evidence="1" id="KW-0732">Signal</keyword>
<name>A0ABY4KH38_9FLAO</name>
<evidence type="ECO:0000256" key="1">
    <source>
        <dbReference type="SAM" id="SignalP"/>
    </source>
</evidence>